<keyword evidence="1" id="KW-1133">Transmembrane helix</keyword>
<dbReference type="Pfam" id="PF01578">
    <property type="entry name" value="Cytochrom_C_asm"/>
    <property type="match status" value="1"/>
</dbReference>
<keyword evidence="1" id="KW-0812">Transmembrane</keyword>
<feature type="transmembrane region" description="Helical" evidence="1">
    <location>
        <begin position="26"/>
        <end position="44"/>
    </location>
</feature>
<dbReference type="Proteomes" id="UP000237839">
    <property type="component" value="Unassembled WGS sequence"/>
</dbReference>
<name>A0A2S9GUH4_9BURK</name>
<keyword evidence="4" id="KW-1185">Reference proteome</keyword>
<evidence type="ECO:0000313" key="3">
    <source>
        <dbReference type="EMBL" id="PRC91382.1"/>
    </source>
</evidence>
<comment type="caution">
    <text evidence="3">The sequence shown here is derived from an EMBL/GenBank/DDBJ whole genome shotgun (WGS) entry which is preliminary data.</text>
</comment>
<dbReference type="OrthoDB" id="9780793at2"/>
<proteinExistence type="predicted"/>
<evidence type="ECO:0000256" key="1">
    <source>
        <dbReference type="SAM" id="Phobius"/>
    </source>
</evidence>
<dbReference type="AlphaFoldDB" id="A0A2S9GUH4"/>
<dbReference type="GO" id="GO:0017004">
    <property type="term" value="P:cytochrome complex assembly"/>
    <property type="evidence" value="ECO:0007669"/>
    <property type="project" value="InterPro"/>
</dbReference>
<feature type="transmembrane region" description="Helical" evidence="1">
    <location>
        <begin position="56"/>
        <end position="73"/>
    </location>
</feature>
<evidence type="ECO:0000313" key="4">
    <source>
        <dbReference type="Proteomes" id="UP000237839"/>
    </source>
</evidence>
<organism evidence="3 4">
    <name type="scientific">Solimicrobium silvestre</name>
    <dbReference type="NCBI Taxonomy" id="2099400"/>
    <lineage>
        <taxon>Bacteria</taxon>
        <taxon>Pseudomonadati</taxon>
        <taxon>Pseudomonadota</taxon>
        <taxon>Betaproteobacteria</taxon>
        <taxon>Burkholderiales</taxon>
        <taxon>Oxalobacteraceae</taxon>
        <taxon>Solimicrobium</taxon>
    </lineage>
</organism>
<feature type="transmembrane region" description="Helical" evidence="1">
    <location>
        <begin position="85"/>
        <end position="101"/>
    </location>
</feature>
<dbReference type="EMBL" id="PUGF01000024">
    <property type="protein sequence ID" value="PRC91382.1"/>
    <property type="molecule type" value="Genomic_DNA"/>
</dbReference>
<feature type="domain" description="Cytochrome c assembly protein" evidence="2">
    <location>
        <begin position="62"/>
        <end position="263"/>
    </location>
</feature>
<dbReference type="PANTHER" id="PTHR38034:SF1">
    <property type="entry name" value="INNER MEMBRANE PROTEIN YPJD"/>
    <property type="match status" value="1"/>
</dbReference>
<dbReference type="GO" id="GO:0020037">
    <property type="term" value="F:heme binding"/>
    <property type="evidence" value="ECO:0007669"/>
    <property type="project" value="InterPro"/>
</dbReference>
<accession>A0A2S9GUH4</accession>
<gene>
    <name evidence="3" type="ORF">S2091_3927</name>
</gene>
<feature type="transmembrane region" description="Helical" evidence="1">
    <location>
        <begin position="113"/>
        <end position="138"/>
    </location>
</feature>
<feature type="transmembrane region" description="Helical" evidence="1">
    <location>
        <begin position="238"/>
        <end position="260"/>
    </location>
</feature>
<dbReference type="RefSeq" id="WP_105533664.1">
    <property type="nucleotide sequence ID" value="NZ_PUGF01000024.1"/>
</dbReference>
<dbReference type="InterPro" id="IPR002541">
    <property type="entry name" value="Cyt_c_assembly"/>
</dbReference>
<evidence type="ECO:0000259" key="2">
    <source>
        <dbReference type="Pfam" id="PF01578"/>
    </source>
</evidence>
<sequence>MQTYLTITAAVLYASCLFLPTRLRWLISLIIVLGWSVHGTALWLEISSPAGIRLGFALMLSTATWVSVLAYWLENWKLPLEGLRILVLPGAAIQVLLPLFFPGQLISIDGKSIWFTGHIAIALLAYSTLTIAAFHAVLMAMQEARLHNRASIFSVGWIGATLERLPALLLMERILFRLVFIGFILLSLTVLTGVVFSEDVFGVVFKWDHKTIFTLLSWGLFGILLGGRRLRGWRGKTALGLTLSGFTTLLLAYVGSRFVFEVILHRSFL</sequence>
<keyword evidence="1" id="KW-0472">Membrane</keyword>
<protein>
    <submittedName>
        <fullName evidence="3">ABC-type uncharacterized transport system permease component</fullName>
    </submittedName>
</protein>
<feature type="transmembrane region" description="Helical" evidence="1">
    <location>
        <begin position="178"/>
        <end position="197"/>
    </location>
</feature>
<dbReference type="PANTHER" id="PTHR38034">
    <property type="entry name" value="INNER MEMBRANE PROTEIN YPJD"/>
    <property type="match status" value="1"/>
</dbReference>
<dbReference type="InterPro" id="IPR052372">
    <property type="entry name" value="YpjD/HemX"/>
</dbReference>
<reference evidence="3 4" key="1">
    <citation type="submission" date="2018-02" db="EMBL/GenBank/DDBJ databases">
        <title>Solimicrobium silvestre gen. nov., sp. nov., isolated from alpine forest soil.</title>
        <authorList>
            <person name="Margesin R."/>
            <person name="Albuquerque L."/>
            <person name="Zhang D.-C."/>
            <person name="Froufe H.J.C."/>
            <person name="Severino R."/>
            <person name="Roxo I."/>
            <person name="Egas C."/>
            <person name="Da Costa M.S."/>
        </authorList>
    </citation>
    <scope>NUCLEOTIDE SEQUENCE [LARGE SCALE GENOMIC DNA]</scope>
    <source>
        <strain evidence="3 4">S20-91</strain>
    </source>
</reference>
<feature type="transmembrane region" description="Helical" evidence="1">
    <location>
        <begin position="209"/>
        <end position="226"/>
    </location>
</feature>